<dbReference type="eggNOG" id="ENOG5032X4I">
    <property type="taxonomic scope" value="Bacteria"/>
</dbReference>
<protein>
    <submittedName>
        <fullName evidence="1">Uncharacterized protein</fullName>
    </submittedName>
</protein>
<evidence type="ECO:0000313" key="1">
    <source>
        <dbReference type="EMBL" id="AFZ21504.1"/>
    </source>
</evidence>
<proteinExistence type="predicted"/>
<organism evidence="1 2">
    <name type="scientific">Allocoleopsis franciscana PCC 7113</name>
    <dbReference type="NCBI Taxonomy" id="1173027"/>
    <lineage>
        <taxon>Bacteria</taxon>
        <taxon>Bacillati</taxon>
        <taxon>Cyanobacteriota</taxon>
        <taxon>Cyanophyceae</taxon>
        <taxon>Coleofasciculales</taxon>
        <taxon>Coleofasciculaceae</taxon>
        <taxon>Allocoleopsis</taxon>
        <taxon>Allocoleopsis franciscana</taxon>
    </lineage>
</organism>
<evidence type="ECO:0000313" key="2">
    <source>
        <dbReference type="Proteomes" id="UP000010471"/>
    </source>
</evidence>
<name>K9WNZ2_9CYAN</name>
<dbReference type="OrthoDB" id="469179at2"/>
<dbReference type="EMBL" id="CP003630">
    <property type="protein sequence ID" value="AFZ21504.1"/>
    <property type="molecule type" value="Genomic_DNA"/>
</dbReference>
<dbReference type="HOGENOM" id="CLU_1893810_0_0_3"/>
<gene>
    <name evidence="1" type="ORF">Mic7113_5900</name>
</gene>
<dbReference type="AlphaFoldDB" id="K9WNZ2"/>
<dbReference type="STRING" id="1173027.Mic7113_5900"/>
<sequence>MLASSIIPIQIAALSLSILLASRQEGEHSVIAPVSVQSPAKLGLSLYERYGGSEKLRLPQALADGKRITFQDIDEILDFFENAEIDQEKPGWGNQQYPSVDWIRWLLMGGDKSWQWANTVKELARDIDEKLIGE</sequence>
<reference evidence="1 2" key="1">
    <citation type="submission" date="2012-06" db="EMBL/GenBank/DDBJ databases">
        <title>Finished chromosome of genome of Microcoleus sp. PCC 7113.</title>
        <authorList>
            <consortium name="US DOE Joint Genome Institute"/>
            <person name="Gugger M."/>
            <person name="Coursin T."/>
            <person name="Rippka R."/>
            <person name="Tandeau De Marsac N."/>
            <person name="Huntemann M."/>
            <person name="Wei C.-L."/>
            <person name="Han J."/>
            <person name="Detter J.C."/>
            <person name="Han C."/>
            <person name="Tapia R."/>
            <person name="Chen A."/>
            <person name="Kyrpides N."/>
            <person name="Mavromatis K."/>
            <person name="Markowitz V."/>
            <person name="Szeto E."/>
            <person name="Ivanova N."/>
            <person name="Pagani I."/>
            <person name="Pati A."/>
            <person name="Goodwin L."/>
            <person name="Nordberg H.P."/>
            <person name="Cantor M.N."/>
            <person name="Hua S.X."/>
            <person name="Woyke T."/>
            <person name="Kerfeld C.A."/>
        </authorList>
    </citation>
    <scope>NUCLEOTIDE SEQUENCE [LARGE SCALE GENOMIC DNA]</scope>
    <source>
        <strain evidence="1 2">PCC 7113</strain>
    </source>
</reference>
<dbReference type="KEGG" id="mic:Mic7113_5900"/>
<dbReference type="RefSeq" id="WP_015185633.1">
    <property type="nucleotide sequence ID" value="NC_019738.1"/>
</dbReference>
<keyword evidence="2" id="KW-1185">Reference proteome</keyword>
<accession>K9WNZ2</accession>
<dbReference type="Proteomes" id="UP000010471">
    <property type="component" value="Chromosome"/>
</dbReference>